<dbReference type="Gene3D" id="1.10.540.10">
    <property type="entry name" value="Acyl-CoA dehydrogenase/oxidase, N-terminal domain"/>
    <property type="match status" value="1"/>
</dbReference>
<dbReference type="SUPFAM" id="SSF47203">
    <property type="entry name" value="Acyl-CoA dehydrogenase C-terminal domain-like"/>
    <property type="match status" value="1"/>
</dbReference>
<dbReference type="InterPro" id="IPR009100">
    <property type="entry name" value="AcylCoA_DH/oxidase_NM_dom_sf"/>
</dbReference>
<dbReference type="Pfam" id="PF02770">
    <property type="entry name" value="Acyl-CoA_dh_M"/>
    <property type="match status" value="1"/>
</dbReference>
<dbReference type="STRING" id="490188.SAMN04488068_3311"/>
<dbReference type="GO" id="GO:0003995">
    <property type="term" value="F:acyl-CoA dehydrogenase activity"/>
    <property type="evidence" value="ECO:0007669"/>
    <property type="project" value="InterPro"/>
</dbReference>
<reference evidence="10 11" key="1">
    <citation type="submission" date="2016-11" db="EMBL/GenBank/DDBJ databases">
        <authorList>
            <person name="Jaros S."/>
            <person name="Januszkiewicz K."/>
            <person name="Wedrychowicz H."/>
        </authorList>
    </citation>
    <scope>NUCLEOTIDE SEQUENCE [LARGE SCALE GENOMIC DNA]</scope>
    <source>
        <strain evidence="10 11">CGMCC 1.7049</strain>
    </source>
</reference>
<evidence type="ECO:0000259" key="8">
    <source>
        <dbReference type="Pfam" id="PF02770"/>
    </source>
</evidence>
<evidence type="ECO:0000256" key="1">
    <source>
        <dbReference type="ARBA" id="ARBA00001974"/>
    </source>
</evidence>
<dbReference type="InterPro" id="IPR037069">
    <property type="entry name" value="AcylCoA_DH/ox_N_sf"/>
</dbReference>
<dbReference type="RefSeq" id="WP_072899457.1">
    <property type="nucleotide sequence ID" value="NZ_FQWZ01000009.1"/>
</dbReference>
<dbReference type="SUPFAM" id="SSF56645">
    <property type="entry name" value="Acyl-CoA dehydrogenase NM domain-like"/>
    <property type="match status" value="1"/>
</dbReference>
<evidence type="ECO:0000313" key="10">
    <source>
        <dbReference type="EMBL" id="SHH33057.1"/>
    </source>
</evidence>
<dbReference type="InterPro" id="IPR006089">
    <property type="entry name" value="Acyl-CoA_DH_CS"/>
</dbReference>
<dbReference type="AlphaFoldDB" id="A0A1M5S382"/>
<evidence type="ECO:0000256" key="2">
    <source>
        <dbReference type="ARBA" id="ARBA00009347"/>
    </source>
</evidence>
<comment type="similarity">
    <text evidence="2 6">Belongs to the acyl-CoA dehydrogenase family.</text>
</comment>
<dbReference type="GO" id="GO:0005737">
    <property type="term" value="C:cytoplasm"/>
    <property type="evidence" value="ECO:0007669"/>
    <property type="project" value="TreeGrafter"/>
</dbReference>
<evidence type="ECO:0000256" key="6">
    <source>
        <dbReference type="RuleBase" id="RU362125"/>
    </source>
</evidence>
<dbReference type="InterPro" id="IPR036250">
    <property type="entry name" value="AcylCo_DH-like_C"/>
</dbReference>
<dbReference type="PANTHER" id="PTHR48083:SF6">
    <property type="entry name" value="ACYL-COA DEHYDROGENASE 6"/>
    <property type="match status" value="1"/>
</dbReference>
<feature type="domain" description="Acyl-CoA dehydrogenase/oxidase C-terminal" evidence="7">
    <location>
        <begin position="229"/>
        <end position="375"/>
    </location>
</feature>
<gene>
    <name evidence="10" type="ORF">SAMN04488068_3311</name>
</gene>
<dbReference type="Gene3D" id="1.20.140.10">
    <property type="entry name" value="Butyryl-CoA Dehydrogenase, subunit A, domain 3"/>
    <property type="match status" value="1"/>
</dbReference>
<dbReference type="GO" id="GO:0033539">
    <property type="term" value="P:fatty acid beta-oxidation using acyl-CoA dehydrogenase"/>
    <property type="evidence" value="ECO:0007669"/>
    <property type="project" value="TreeGrafter"/>
</dbReference>
<protein>
    <submittedName>
        <fullName evidence="10">Citronellyl-CoA dehydrogenase</fullName>
    </submittedName>
</protein>
<dbReference type="Proteomes" id="UP000199758">
    <property type="component" value="Unassembled WGS sequence"/>
</dbReference>
<name>A0A1M5S382_9GAMM</name>
<dbReference type="PROSITE" id="PS00073">
    <property type="entry name" value="ACYL_COA_DH_2"/>
    <property type="match status" value="1"/>
</dbReference>
<dbReference type="InterPro" id="IPR046373">
    <property type="entry name" value="Acyl-CoA_Oxase/DH_mid-dom_sf"/>
</dbReference>
<evidence type="ECO:0000259" key="9">
    <source>
        <dbReference type="Pfam" id="PF02771"/>
    </source>
</evidence>
<dbReference type="GO" id="GO:0050660">
    <property type="term" value="F:flavin adenine dinucleotide binding"/>
    <property type="evidence" value="ECO:0007669"/>
    <property type="project" value="InterPro"/>
</dbReference>
<accession>A0A1M5S382</accession>
<dbReference type="FunFam" id="2.40.110.10:FF:000002">
    <property type="entry name" value="Acyl-CoA dehydrogenase fadE12"/>
    <property type="match status" value="1"/>
</dbReference>
<evidence type="ECO:0000259" key="7">
    <source>
        <dbReference type="Pfam" id="PF00441"/>
    </source>
</evidence>
<keyword evidence="4 6" id="KW-0274">FAD</keyword>
<feature type="domain" description="Acyl-CoA dehydrogenase/oxidase N-terminal" evidence="9">
    <location>
        <begin position="4"/>
        <end position="118"/>
    </location>
</feature>
<keyword evidence="3 6" id="KW-0285">Flavoprotein</keyword>
<keyword evidence="5 6" id="KW-0560">Oxidoreductase</keyword>
<dbReference type="OrthoDB" id="9770681at2"/>
<dbReference type="PANTHER" id="PTHR48083">
    <property type="entry name" value="MEDIUM-CHAIN SPECIFIC ACYL-COA DEHYDROGENASE, MITOCHONDRIAL-RELATED"/>
    <property type="match status" value="1"/>
</dbReference>
<proteinExistence type="inferred from homology"/>
<dbReference type="InterPro" id="IPR050741">
    <property type="entry name" value="Acyl-CoA_dehydrogenase"/>
</dbReference>
<evidence type="ECO:0000256" key="5">
    <source>
        <dbReference type="ARBA" id="ARBA00023002"/>
    </source>
</evidence>
<dbReference type="Pfam" id="PF00441">
    <property type="entry name" value="Acyl-CoA_dh_1"/>
    <property type="match status" value="1"/>
</dbReference>
<dbReference type="PROSITE" id="PS00072">
    <property type="entry name" value="ACYL_COA_DH_1"/>
    <property type="match status" value="1"/>
</dbReference>
<evidence type="ECO:0000313" key="11">
    <source>
        <dbReference type="Proteomes" id="UP000199758"/>
    </source>
</evidence>
<dbReference type="InterPro" id="IPR006091">
    <property type="entry name" value="Acyl-CoA_Oxase/DH_mid-dom"/>
</dbReference>
<dbReference type="InterPro" id="IPR009075">
    <property type="entry name" value="AcylCo_DH/oxidase_C"/>
</dbReference>
<dbReference type="EMBL" id="FQWZ01000009">
    <property type="protein sequence ID" value="SHH33057.1"/>
    <property type="molecule type" value="Genomic_DNA"/>
</dbReference>
<evidence type="ECO:0000256" key="4">
    <source>
        <dbReference type="ARBA" id="ARBA00022827"/>
    </source>
</evidence>
<sequence>MLLTAEHRSLYDTTKKFVQQELNPHIAQWEKDGVFPAREVFGKMGKLGLLGITRPEKFGGLGLDYSYEVIFGQALGNCIGGSLPMAIGVQTSMATPALARFGSDELRSEFLAPTIAGERVCSLAVSEVGSGSDVASIKTTARKDGGDYVINGSKMWITNGTQSDWACMLVNTGEGKVHQNKSLIVVPMDAKGVDRKTRLDKLGMRASDTAMIFLDEVRVPQRYLIGKEGMGFTYQMLQFQEERLFGAASGIDSLFNCINETIEYTRQRQAFGGPLIDNQYIHFRLAELRTEVESLKALVYQATEEYVAGRDASMLASMCKLKVGRVSREVSDACLQFWGGQGYMTESNVARCFRDSRLISIGGGADEIMLGIICKMMNILPGKKKKPADEAATKAAA</sequence>
<evidence type="ECO:0000256" key="3">
    <source>
        <dbReference type="ARBA" id="ARBA00022630"/>
    </source>
</evidence>
<organism evidence="10 11">
    <name type="scientific">Hydrocarboniphaga daqingensis</name>
    <dbReference type="NCBI Taxonomy" id="490188"/>
    <lineage>
        <taxon>Bacteria</taxon>
        <taxon>Pseudomonadati</taxon>
        <taxon>Pseudomonadota</taxon>
        <taxon>Gammaproteobacteria</taxon>
        <taxon>Nevskiales</taxon>
        <taxon>Nevskiaceae</taxon>
        <taxon>Hydrocarboniphaga</taxon>
    </lineage>
</organism>
<dbReference type="InterPro" id="IPR013786">
    <property type="entry name" value="AcylCoA_DH/ox_N"/>
</dbReference>
<dbReference type="Pfam" id="PF02771">
    <property type="entry name" value="Acyl-CoA_dh_N"/>
    <property type="match status" value="1"/>
</dbReference>
<feature type="domain" description="Acyl-CoA oxidase/dehydrogenase middle" evidence="8">
    <location>
        <begin position="123"/>
        <end position="217"/>
    </location>
</feature>
<keyword evidence="11" id="KW-1185">Reference proteome</keyword>
<comment type="cofactor">
    <cofactor evidence="1 6">
        <name>FAD</name>
        <dbReference type="ChEBI" id="CHEBI:57692"/>
    </cofactor>
</comment>
<dbReference type="Gene3D" id="2.40.110.10">
    <property type="entry name" value="Butyryl-CoA Dehydrogenase, subunit A, domain 2"/>
    <property type="match status" value="1"/>
</dbReference>